<keyword evidence="7 8" id="KW-0464">Manganese</keyword>
<gene>
    <name evidence="8" type="primary">mntP</name>
    <name evidence="9" type="ORF">ENS59_13490</name>
</gene>
<dbReference type="AlphaFoldDB" id="A0A7C3EBI4"/>
<dbReference type="GO" id="GO:0005384">
    <property type="term" value="F:manganese ion transmembrane transporter activity"/>
    <property type="evidence" value="ECO:0007669"/>
    <property type="project" value="UniProtKB-UniRule"/>
</dbReference>
<feature type="transmembrane region" description="Helical" evidence="8">
    <location>
        <begin position="33"/>
        <end position="54"/>
    </location>
</feature>
<keyword evidence="1 8" id="KW-0813">Transport</keyword>
<evidence type="ECO:0000256" key="7">
    <source>
        <dbReference type="ARBA" id="ARBA00023211"/>
    </source>
</evidence>
<dbReference type="GO" id="GO:0005886">
    <property type="term" value="C:plasma membrane"/>
    <property type="evidence" value="ECO:0007669"/>
    <property type="project" value="UniProtKB-SubCell"/>
</dbReference>
<evidence type="ECO:0000256" key="6">
    <source>
        <dbReference type="ARBA" id="ARBA00023136"/>
    </source>
</evidence>
<dbReference type="InterPro" id="IPR022929">
    <property type="entry name" value="Put_MntP"/>
</dbReference>
<evidence type="ECO:0000256" key="1">
    <source>
        <dbReference type="ARBA" id="ARBA00022448"/>
    </source>
</evidence>
<evidence type="ECO:0000256" key="5">
    <source>
        <dbReference type="ARBA" id="ARBA00023065"/>
    </source>
</evidence>
<comment type="subcellular location">
    <subcellularLocation>
        <location evidence="8">Cell membrane</location>
        <topology evidence="8">Multi-pass membrane protein</topology>
    </subcellularLocation>
</comment>
<dbReference type="PANTHER" id="PTHR35529">
    <property type="entry name" value="MANGANESE EFFLUX PUMP MNTP-RELATED"/>
    <property type="match status" value="1"/>
</dbReference>
<organism evidence="9">
    <name type="scientific">Gracilinema caldarium</name>
    <dbReference type="NCBI Taxonomy" id="215591"/>
    <lineage>
        <taxon>Bacteria</taxon>
        <taxon>Pseudomonadati</taxon>
        <taxon>Spirochaetota</taxon>
        <taxon>Spirochaetia</taxon>
        <taxon>Spirochaetales</taxon>
        <taxon>Breznakiellaceae</taxon>
        <taxon>Gracilinema</taxon>
    </lineage>
</organism>
<comment type="caution">
    <text evidence="9">The sequence shown here is derived from an EMBL/GenBank/DDBJ whole genome shotgun (WGS) entry which is preliminary data.</text>
</comment>
<evidence type="ECO:0000256" key="4">
    <source>
        <dbReference type="ARBA" id="ARBA00022989"/>
    </source>
</evidence>
<accession>A0A7C3EBI4</accession>
<keyword evidence="6 8" id="KW-0472">Membrane</keyword>
<keyword evidence="2 8" id="KW-1003">Cell membrane</keyword>
<evidence type="ECO:0000256" key="3">
    <source>
        <dbReference type="ARBA" id="ARBA00022692"/>
    </source>
</evidence>
<keyword evidence="5 8" id="KW-0406">Ion transport</keyword>
<dbReference type="EMBL" id="DSVL01000413">
    <property type="protein sequence ID" value="HFH30496.1"/>
    <property type="molecule type" value="Genomic_DNA"/>
</dbReference>
<feature type="transmembrane region" description="Helical" evidence="8">
    <location>
        <begin position="173"/>
        <end position="190"/>
    </location>
</feature>
<protein>
    <recommendedName>
        <fullName evidence="8">Putative manganese efflux pump MntP</fullName>
    </recommendedName>
</protein>
<comment type="function">
    <text evidence="8">Probably functions as a manganese efflux pump.</text>
</comment>
<evidence type="ECO:0000256" key="8">
    <source>
        <dbReference type="HAMAP-Rule" id="MF_01521"/>
    </source>
</evidence>
<comment type="similarity">
    <text evidence="8">Belongs to the MntP (TC 9.B.29) family.</text>
</comment>
<dbReference type="InterPro" id="IPR003810">
    <property type="entry name" value="Mntp/YtaF"/>
</dbReference>
<keyword evidence="4 8" id="KW-1133">Transmembrane helix</keyword>
<feature type="transmembrane region" description="Helical" evidence="8">
    <location>
        <begin position="140"/>
        <end position="161"/>
    </location>
</feature>
<keyword evidence="3 8" id="KW-0812">Transmembrane</keyword>
<comment type="caution">
    <text evidence="8">Lacks conserved residue(s) required for the propagation of feature annotation.</text>
</comment>
<evidence type="ECO:0000256" key="2">
    <source>
        <dbReference type="ARBA" id="ARBA00022475"/>
    </source>
</evidence>
<name>A0A7C3EBI4_9SPIR</name>
<reference evidence="9" key="1">
    <citation type="journal article" date="2020" name="mSystems">
        <title>Genome- and Community-Level Interaction Insights into Carbon Utilization and Element Cycling Functions of Hydrothermarchaeota in Hydrothermal Sediment.</title>
        <authorList>
            <person name="Zhou Z."/>
            <person name="Liu Y."/>
            <person name="Xu W."/>
            <person name="Pan J."/>
            <person name="Luo Z.H."/>
            <person name="Li M."/>
        </authorList>
    </citation>
    <scope>NUCLEOTIDE SEQUENCE [LARGE SCALE GENOMIC DNA]</scope>
    <source>
        <strain evidence="9">SpSt-503</strain>
    </source>
</reference>
<proteinExistence type="inferred from homology"/>
<evidence type="ECO:0000313" key="9">
    <source>
        <dbReference type="EMBL" id="HFH30496.1"/>
    </source>
</evidence>
<sequence length="194" mass="20985">MLETILIALGLSMDAFAVSVSSGICTDQLKPHHIIRGSFTFGIFQFAMPVLGWFLGTNFRAYIQNVDHWIAFALLAFIGTKMLIESFDASEPVACEDGEIPQKASRTDVRDVKTLLTLSVATSIDALAVGLSYSLLGKAILSPAAAIGLITFSVCILGFEFGKRIGYLFEKRAELVGGLILIAIGVKILLEHLF</sequence>
<dbReference type="PANTHER" id="PTHR35529:SF1">
    <property type="entry name" value="MANGANESE EFFLUX PUMP MNTP-RELATED"/>
    <property type="match status" value="1"/>
</dbReference>
<dbReference type="Pfam" id="PF02659">
    <property type="entry name" value="Mntp"/>
    <property type="match status" value="1"/>
</dbReference>
<dbReference type="HAMAP" id="MF_01521">
    <property type="entry name" value="MntP_pump"/>
    <property type="match status" value="1"/>
</dbReference>